<dbReference type="RefSeq" id="WP_126553443.1">
    <property type="nucleotide sequence ID" value="NZ_BIFS01000001.1"/>
</dbReference>
<feature type="transmembrane region" description="Helical" evidence="1">
    <location>
        <begin position="344"/>
        <end position="366"/>
    </location>
</feature>
<accession>A0A402ARC5</accession>
<proteinExistence type="predicted"/>
<organism evidence="2 3">
    <name type="scientific">Dictyobacter kobayashii</name>
    <dbReference type="NCBI Taxonomy" id="2014872"/>
    <lineage>
        <taxon>Bacteria</taxon>
        <taxon>Bacillati</taxon>
        <taxon>Chloroflexota</taxon>
        <taxon>Ktedonobacteria</taxon>
        <taxon>Ktedonobacterales</taxon>
        <taxon>Dictyobacteraceae</taxon>
        <taxon>Dictyobacter</taxon>
    </lineage>
</organism>
<evidence type="ECO:0000313" key="2">
    <source>
        <dbReference type="EMBL" id="GCE21645.1"/>
    </source>
</evidence>
<protein>
    <submittedName>
        <fullName evidence="2">Uncharacterized protein</fullName>
    </submittedName>
</protein>
<evidence type="ECO:0000313" key="3">
    <source>
        <dbReference type="Proteomes" id="UP000287188"/>
    </source>
</evidence>
<feature type="transmembrane region" description="Helical" evidence="1">
    <location>
        <begin position="63"/>
        <end position="86"/>
    </location>
</feature>
<gene>
    <name evidence="2" type="ORF">KDK_54450</name>
</gene>
<dbReference type="Proteomes" id="UP000287188">
    <property type="component" value="Unassembled WGS sequence"/>
</dbReference>
<keyword evidence="1" id="KW-0812">Transmembrane</keyword>
<reference evidence="3" key="1">
    <citation type="submission" date="2018-12" db="EMBL/GenBank/DDBJ databases">
        <title>Tengunoibacter tsumagoiensis gen. nov., sp. nov., Dictyobacter kobayashii sp. nov., D. alpinus sp. nov., and D. joshuensis sp. nov. and description of Dictyobacteraceae fam. nov. within the order Ktedonobacterales isolated from Tengu-no-mugimeshi.</title>
        <authorList>
            <person name="Wang C.M."/>
            <person name="Zheng Y."/>
            <person name="Sakai Y."/>
            <person name="Toyoda A."/>
            <person name="Minakuchi Y."/>
            <person name="Abe K."/>
            <person name="Yokota A."/>
            <person name="Yabe S."/>
        </authorList>
    </citation>
    <scope>NUCLEOTIDE SEQUENCE [LARGE SCALE GENOMIC DNA]</scope>
    <source>
        <strain evidence="3">Uno11</strain>
    </source>
</reference>
<feature type="transmembrane region" description="Helical" evidence="1">
    <location>
        <begin position="248"/>
        <end position="266"/>
    </location>
</feature>
<feature type="transmembrane region" description="Helical" evidence="1">
    <location>
        <begin position="215"/>
        <end position="241"/>
    </location>
</feature>
<feature type="transmembrane region" description="Helical" evidence="1">
    <location>
        <begin position="286"/>
        <end position="309"/>
    </location>
</feature>
<comment type="caution">
    <text evidence="2">The sequence shown here is derived from an EMBL/GenBank/DDBJ whole genome shotgun (WGS) entry which is preliminary data.</text>
</comment>
<feature type="transmembrane region" description="Helical" evidence="1">
    <location>
        <begin position="321"/>
        <end position="338"/>
    </location>
</feature>
<feature type="transmembrane region" description="Helical" evidence="1">
    <location>
        <begin position="21"/>
        <end position="43"/>
    </location>
</feature>
<dbReference type="AlphaFoldDB" id="A0A402ARC5"/>
<keyword evidence="3" id="KW-1185">Reference proteome</keyword>
<name>A0A402ARC5_9CHLR</name>
<dbReference type="OrthoDB" id="150039at2"/>
<keyword evidence="1" id="KW-1133">Transmembrane helix</keyword>
<keyword evidence="1" id="KW-0472">Membrane</keyword>
<feature type="transmembrane region" description="Helical" evidence="1">
    <location>
        <begin position="107"/>
        <end position="128"/>
    </location>
</feature>
<feature type="transmembrane region" description="Helical" evidence="1">
    <location>
        <begin position="148"/>
        <end position="171"/>
    </location>
</feature>
<feature type="transmembrane region" description="Helical" evidence="1">
    <location>
        <begin position="183"/>
        <end position="203"/>
    </location>
</feature>
<sequence length="387" mass="41862">MARTLDNGAILSRTSTQVRSLQMVGTMRLILGFIALLGAILFLEGTSWDIQWHTFLGRDRTLIPPHILMLTGVAISGVAGLVAVVLESLWARRDSQVAQSSTSFASVFSGSLGAYVVGFAALDAAVAFPLDAYWHALYGIDVAIWAPFHVMFVAGMGVVALGSVYMLASAANLARSIRIRRSALIGVIIALASVLAIFTLLLFDSLSEERSIDLGFGFLNFFPVLAGLLTAFVLVAAAYALPWRWSATAVAGVYILLAGIMAIYVQPATNWLVGVERLSYRREPPIIAVVALEWFIAPLLVAILIDIVMRRARRKQWSTRKQALFLTLAASISMLPMYTVEPYIFVIVLSALGVGGTIVSFGPGFLATYIGMRLGRNIGESVSTQER</sequence>
<dbReference type="EMBL" id="BIFS01000001">
    <property type="protein sequence ID" value="GCE21645.1"/>
    <property type="molecule type" value="Genomic_DNA"/>
</dbReference>
<evidence type="ECO:0000256" key="1">
    <source>
        <dbReference type="SAM" id="Phobius"/>
    </source>
</evidence>